<evidence type="ECO:0000259" key="5">
    <source>
        <dbReference type="PROSITE" id="PS50977"/>
    </source>
</evidence>
<dbReference type="InterPro" id="IPR050109">
    <property type="entry name" value="HTH-type_TetR-like_transc_reg"/>
</dbReference>
<dbReference type="InterPro" id="IPR023772">
    <property type="entry name" value="DNA-bd_HTH_TetR-type_CS"/>
</dbReference>
<accession>A0A2N8P927</accession>
<dbReference type="Pfam" id="PF00440">
    <property type="entry name" value="TetR_N"/>
    <property type="match status" value="1"/>
</dbReference>
<dbReference type="PANTHER" id="PTHR30055">
    <property type="entry name" value="HTH-TYPE TRANSCRIPTIONAL REGULATOR RUTR"/>
    <property type="match status" value="1"/>
</dbReference>
<dbReference type="GO" id="GO:0003700">
    <property type="term" value="F:DNA-binding transcription factor activity"/>
    <property type="evidence" value="ECO:0007669"/>
    <property type="project" value="TreeGrafter"/>
</dbReference>
<dbReference type="Proteomes" id="UP000236047">
    <property type="component" value="Unassembled WGS sequence"/>
</dbReference>
<organism evidence="6 7">
    <name type="scientific">Streptomyces noursei</name>
    <name type="common">Streptomyces albulus</name>
    <dbReference type="NCBI Taxonomy" id="1971"/>
    <lineage>
        <taxon>Bacteria</taxon>
        <taxon>Bacillati</taxon>
        <taxon>Actinomycetota</taxon>
        <taxon>Actinomycetes</taxon>
        <taxon>Kitasatosporales</taxon>
        <taxon>Streptomycetaceae</taxon>
        <taxon>Streptomyces</taxon>
    </lineage>
</organism>
<dbReference type="InterPro" id="IPR009057">
    <property type="entry name" value="Homeodomain-like_sf"/>
</dbReference>
<keyword evidence="2 4" id="KW-0238">DNA-binding</keyword>
<dbReference type="RefSeq" id="WP_073445479.1">
    <property type="nucleotide sequence ID" value="NZ_LJSN01000003.1"/>
</dbReference>
<comment type="caution">
    <text evidence="6">The sequence shown here is derived from an EMBL/GenBank/DDBJ whole genome shotgun (WGS) entry which is preliminary data.</text>
</comment>
<dbReference type="InterPro" id="IPR047923">
    <property type="entry name" value="ArpA-like"/>
</dbReference>
<sequence length="232" mass="25671">MARQDRAIKTRRVILESAAAVFDEHGFDRATIAEILSRAGVTKGALYFHFPSKEDLALAVLHEQVLDIAVRPQPIKLQEFVDAGQILAYRLRHDPIQRGAARLAIEPGANQLDRKQSMSAWTTFVEGLLNEARARGEVLESVNVRDTAELFVGAFAGIQMMSKAFTDQNDVSHRLLVFFEHTLPTIAVPAILAKLRLDPERGARLDAELRERAAEEAERAAALEADLQNAAP</sequence>
<evidence type="ECO:0000313" key="7">
    <source>
        <dbReference type="Proteomes" id="UP000236047"/>
    </source>
</evidence>
<dbReference type="PROSITE" id="PS01081">
    <property type="entry name" value="HTH_TETR_1"/>
    <property type="match status" value="1"/>
</dbReference>
<evidence type="ECO:0000256" key="4">
    <source>
        <dbReference type="PROSITE-ProRule" id="PRU00335"/>
    </source>
</evidence>
<dbReference type="AlphaFoldDB" id="A0A2N8P927"/>
<dbReference type="NCBIfam" id="NF041196">
    <property type="entry name" value="ScbR_bind_reg"/>
    <property type="match status" value="1"/>
</dbReference>
<keyword evidence="1" id="KW-0805">Transcription regulation</keyword>
<proteinExistence type="predicted"/>
<dbReference type="PANTHER" id="PTHR30055:SF234">
    <property type="entry name" value="HTH-TYPE TRANSCRIPTIONAL REGULATOR BETI"/>
    <property type="match status" value="1"/>
</dbReference>
<protein>
    <submittedName>
        <fullName evidence="6">Gamma-butyrolactone-binding protein</fullName>
    </submittedName>
</protein>
<evidence type="ECO:0000256" key="2">
    <source>
        <dbReference type="ARBA" id="ARBA00023125"/>
    </source>
</evidence>
<keyword evidence="7" id="KW-1185">Reference proteome</keyword>
<evidence type="ECO:0000313" key="6">
    <source>
        <dbReference type="EMBL" id="PNE37510.1"/>
    </source>
</evidence>
<evidence type="ECO:0000256" key="1">
    <source>
        <dbReference type="ARBA" id="ARBA00023015"/>
    </source>
</evidence>
<feature type="DNA-binding region" description="H-T-H motif" evidence="4">
    <location>
        <begin position="31"/>
        <end position="50"/>
    </location>
</feature>
<dbReference type="PROSITE" id="PS50977">
    <property type="entry name" value="HTH_TETR_2"/>
    <property type="match status" value="1"/>
</dbReference>
<gene>
    <name evidence="6" type="ORF">AOB60_24750</name>
</gene>
<dbReference type="GO" id="GO:0000976">
    <property type="term" value="F:transcription cis-regulatory region binding"/>
    <property type="evidence" value="ECO:0007669"/>
    <property type="project" value="TreeGrafter"/>
</dbReference>
<reference evidence="7" key="1">
    <citation type="submission" date="2015-09" db="EMBL/GenBank/DDBJ databases">
        <authorList>
            <person name="Graham D.E."/>
            <person name="Mahan K.M."/>
            <person name="Klingeman D.M."/>
            <person name="Fida T."/>
            <person name="Giannone R.J."/>
            <person name="Hettich R.L."/>
            <person name="Parry R.J."/>
            <person name="Spain J.C."/>
        </authorList>
    </citation>
    <scope>NUCLEOTIDE SEQUENCE [LARGE SCALE GENOMIC DNA]</scope>
    <source>
        <strain evidence="7">JCM 4701</strain>
    </source>
</reference>
<dbReference type="Gene3D" id="1.10.357.10">
    <property type="entry name" value="Tetracycline Repressor, domain 2"/>
    <property type="match status" value="1"/>
</dbReference>
<dbReference type="SUPFAM" id="SSF46689">
    <property type="entry name" value="Homeodomain-like"/>
    <property type="match status" value="1"/>
</dbReference>
<evidence type="ECO:0000256" key="3">
    <source>
        <dbReference type="ARBA" id="ARBA00023163"/>
    </source>
</evidence>
<dbReference type="InterPro" id="IPR001647">
    <property type="entry name" value="HTH_TetR"/>
</dbReference>
<dbReference type="EMBL" id="LJSN01000003">
    <property type="protein sequence ID" value="PNE37510.1"/>
    <property type="molecule type" value="Genomic_DNA"/>
</dbReference>
<dbReference type="SUPFAM" id="SSF48498">
    <property type="entry name" value="Tetracyclin repressor-like, C-terminal domain"/>
    <property type="match status" value="1"/>
</dbReference>
<dbReference type="PRINTS" id="PR00455">
    <property type="entry name" value="HTHTETR"/>
</dbReference>
<dbReference type="InterPro" id="IPR036271">
    <property type="entry name" value="Tet_transcr_reg_TetR-rel_C_sf"/>
</dbReference>
<name>A0A2N8P927_STRNR</name>
<feature type="domain" description="HTH tetR-type" evidence="5">
    <location>
        <begin position="8"/>
        <end position="68"/>
    </location>
</feature>
<keyword evidence="3" id="KW-0804">Transcription</keyword>